<keyword evidence="6" id="KW-1185">Reference proteome</keyword>
<dbReference type="PROSITE" id="PS50039">
    <property type="entry name" value="FORK_HEAD_3"/>
    <property type="match status" value="1"/>
</dbReference>
<name>A0AAQ4S009_GASAC</name>
<dbReference type="GeneTree" id="ENSGT00910000145033"/>
<dbReference type="Proteomes" id="UP000007635">
    <property type="component" value="Chromosome X"/>
</dbReference>
<dbReference type="InterPro" id="IPR036388">
    <property type="entry name" value="WH-like_DNA-bd_sf"/>
</dbReference>
<feature type="region of interest" description="Disordered" evidence="3">
    <location>
        <begin position="168"/>
        <end position="191"/>
    </location>
</feature>
<organism evidence="5 6">
    <name type="scientific">Gasterosteus aculeatus aculeatus</name>
    <name type="common">three-spined stickleback</name>
    <dbReference type="NCBI Taxonomy" id="481459"/>
    <lineage>
        <taxon>Eukaryota</taxon>
        <taxon>Metazoa</taxon>
        <taxon>Chordata</taxon>
        <taxon>Craniata</taxon>
        <taxon>Vertebrata</taxon>
        <taxon>Euteleostomi</taxon>
        <taxon>Actinopterygii</taxon>
        <taxon>Neopterygii</taxon>
        <taxon>Teleostei</taxon>
        <taxon>Neoteleostei</taxon>
        <taxon>Acanthomorphata</taxon>
        <taxon>Eupercaria</taxon>
        <taxon>Perciformes</taxon>
        <taxon>Cottioidei</taxon>
        <taxon>Gasterosteales</taxon>
        <taxon>Gasterosteidae</taxon>
        <taxon>Gasterosteus</taxon>
    </lineage>
</organism>
<dbReference type="InterPro" id="IPR036390">
    <property type="entry name" value="WH_DNA-bd_sf"/>
</dbReference>
<feature type="compositionally biased region" description="Polar residues" evidence="3">
    <location>
        <begin position="224"/>
        <end position="236"/>
    </location>
</feature>
<keyword evidence="2" id="KW-0539">Nucleus</keyword>
<dbReference type="SMART" id="SM00339">
    <property type="entry name" value="FH"/>
    <property type="match status" value="1"/>
</dbReference>
<reference evidence="5 6" key="1">
    <citation type="journal article" date="2021" name="G3 (Bethesda)">
        <title>Improved contiguity of the threespine stickleback genome using long-read sequencing.</title>
        <authorList>
            <person name="Nath S."/>
            <person name="Shaw D.E."/>
            <person name="White M.A."/>
        </authorList>
    </citation>
    <scope>NUCLEOTIDE SEQUENCE [LARGE SCALE GENOMIC DNA]</scope>
    <source>
        <strain evidence="5 6">Lake Benthic</strain>
    </source>
</reference>
<feature type="DNA-binding region" description="Fork-head" evidence="2">
    <location>
        <begin position="66"/>
        <end position="149"/>
    </location>
</feature>
<proteinExistence type="predicted"/>
<sequence>MCREDLYPELSPPGAHVLSLRFRSHRRVGPGSSDSSTNKMRRRTEKLGALLPRCVPASSSQRGLFMKASTYLAKIAVLLQEAPGKMLTFSQLMDRLTPLIRQDRKSVENSIRVCLSSCKCFVKIPVVPDSPDSKRNYWKLDPSQITEKMVRRHFQGILQLFPELKSKVGTDNKGEPETRSARRSPVPAASRDVQIRCEVKFSGPFSIESLLKRDSPPTRASAASPLSTRTLVGTSRSFRRDSEEPLLLPAAARSSSICSTGGSKHHGLIGAAQPINKKNECTRSSFPLHTRASVAPYFTIPQRCYVTYSVPTFAYNAPRFRL</sequence>
<dbReference type="InterPro" id="IPR001766">
    <property type="entry name" value="Fork_head_dom"/>
</dbReference>
<feature type="compositionally biased region" description="Basic and acidic residues" evidence="3">
    <location>
        <begin position="168"/>
        <end position="180"/>
    </location>
</feature>
<reference evidence="5" key="2">
    <citation type="submission" date="2025-08" db="UniProtKB">
        <authorList>
            <consortium name="Ensembl"/>
        </authorList>
    </citation>
    <scope>IDENTIFICATION</scope>
</reference>
<dbReference type="KEGG" id="gat:120825950"/>
<protein>
    <recommendedName>
        <fullName evidence="4">Fork-head domain-containing protein</fullName>
    </recommendedName>
</protein>
<dbReference type="RefSeq" id="XP_040043753.1">
    <property type="nucleotide sequence ID" value="XM_040187819.1"/>
</dbReference>
<evidence type="ECO:0000313" key="5">
    <source>
        <dbReference type="Ensembl" id="ENSGACP00000068985.1"/>
    </source>
</evidence>
<comment type="subcellular location">
    <subcellularLocation>
        <location evidence="2">Nucleus</location>
    </subcellularLocation>
</comment>
<dbReference type="Ensembl" id="ENSGACT00000065967.1">
    <property type="protein sequence ID" value="ENSGACP00000068985.1"/>
    <property type="gene ID" value="ENSGACG00000027380.1"/>
</dbReference>
<dbReference type="PANTHER" id="PTHR47316:SF1">
    <property type="entry name" value="FORKHEAD BOX PROTEIN H1"/>
    <property type="match status" value="1"/>
</dbReference>
<dbReference type="SUPFAM" id="SSF46785">
    <property type="entry name" value="Winged helix' DNA-binding domain"/>
    <property type="match status" value="1"/>
</dbReference>
<feature type="region of interest" description="Disordered" evidence="3">
    <location>
        <begin position="212"/>
        <end position="238"/>
    </location>
</feature>
<keyword evidence="1 2" id="KW-0238">DNA-binding</keyword>
<dbReference type="Gene3D" id="1.10.10.10">
    <property type="entry name" value="Winged helix-like DNA-binding domain superfamily/Winged helix DNA-binding domain"/>
    <property type="match status" value="1"/>
</dbReference>
<accession>A0AAQ4S009</accession>
<evidence type="ECO:0000313" key="6">
    <source>
        <dbReference type="Proteomes" id="UP000007635"/>
    </source>
</evidence>
<dbReference type="Pfam" id="PF00250">
    <property type="entry name" value="Forkhead"/>
    <property type="match status" value="1"/>
</dbReference>
<evidence type="ECO:0000256" key="3">
    <source>
        <dbReference type="SAM" id="MobiDB-lite"/>
    </source>
</evidence>
<dbReference type="PANTHER" id="PTHR47316">
    <property type="entry name" value="FORKHEAD BOX PROTEIN H1"/>
    <property type="match status" value="1"/>
</dbReference>
<dbReference type="GeneID" id="120825950"/>
<evidence type="ECO:0000259" key="4">
    <source>
        <dbReference type="PROSITE" id="PS50039"/>
    </source>
</evidence>
<dbReference type="GO" id="GO:0043565">
    <property type="term" value="F:sequence-specific DNA binding"/>
    <property type="evidence" value="ECO:0007669"/>
    <property type="project" value="InterPro"/>
</dbReference>
<dbReference type="GO" id="GO:0003700">
    <property type="term" value="F:DNA-binding transcription factor activity"/>
    <property type="evidence" value="ECO:0007669"/>
    <property type="project" value="InterPro"/>
</dbReference>
<dbReference type="GO" id="GO:0005634">
    <property type="term" value="C:nucleus"/>
    <property type="evidence" value="ECO:0007669"/>
    <property type="project" value="UniProtKB-SubCell"/>
</dbReference>
<reference evidence="5" key="3">
    <citation type="submission" date="2025-09" db="UniProtKB">
        <authorList>
            <consortium name="Ensembl"/>
        </authorList>
    </citation>
    <scope>IDENTIFICATION</scope>
</reference>
<dbReference type="AlphaFoldDB" id="A0AAQ4S009"/>
<evidence type="ECO:0000256" key="2">
    <source>
        <dbReference type="PROSITE-ProRule" id="PRU00089"/>
    </source>
</evidence>
<evidence type="ECO:0000256" key="1">
    <source>
        <dbReference type="ARBA" id="ARBA00023125"/>
    </source>
</evidence>
<feature type="domain" description="Fork-head" evidence="4">
    <location>
        <begin position="66"/>
        <end position="149"/>
    </location>
</feature>
<dbReference type="InterPro" id="IPR052327">
    <property type="entry name" value="Activin_resp_transcr_regulator"/>
</dbReference>